<accession>A0A0U9HFV3</accession>
<dbReference type="AlphaFoldDB" id="A0A0U9HFV3"/>
<dbReference type="Proteomes" id="UP000052946">
    <property type="component" value="Unassembled WGS sequence"/>
</dbReference>
<sequence>MNRTTLCVREVAAYLGIHRDMVYLLVKRNKIPHLAILNTIIFTKESLDVWARDCGCNGA</sequence>
<organism evidence="2 3">
    <name type="scientific">Oceanobacillus picturae</name>
    <dbReference type="NCBI Taxonomy" id="171693"/>
    <lineage>
        <taxon>Bacteria</taxon>
        <taxon>Bacillati</taxon>
        <taxon>Bacillota</taxon>
        <taxon>Bacilli</taxon>
        <taxon>Bacillales</taxon>
        <taxon>Bacillaceae</taxon>
        <taxon>Oceanobacillus</taxon>
    </lineage>
</organism>
<evidence type="ECO:0000313" key="3">
    <source>
        <dbReference type="Proteomes" id="UP000052946"/>
    </source>
</evidence>
<proteinExistence type="predicted"/>
<dbReference type="InterPro" id="IPR010093">
    <property type="entry name" value="SinI_DNA-bd"/>
</dbReference>
<dbReference type="GO" id="GO:0003677">
    <property type="term" value="F:DNA binding"/>
    <property type="evidence" value="ECO:0007669"/>
    <property type="project" value="InterPro"/>
</dbReference>
<dbReference type="NCBIfam" id="TIGR01764">
    <property type="entry name" value="excise"/>
    <property type="match status" value="1"/>
</dbReference>
<feature type="domain" description="Helix-turn-helix" evidence="1">
    <location>
        <begin position="8"/>
        <end position="53"/>
    </location>
</feature>
<reference evidence="2 3" key="2">
    <citation type="journal article" date="2016" name="Genome Announc.">
        <title>Draft Genome Sequence of Oceanobacillus picturae Heshi-B3, Isolated from Fermented Rice Bran in a Traditional Japanese Seafood Dish.</title>
        <authorList>
            <person name="Akuzawa S."/>
            <person name="Nagaoka J."/>
            <person name="Kanekatsu M."/>
            <person name="Kanesaki Y."/>
            <person name="Suzuki T."/>
        </authorList>
    </citation>
    <scope>NUCLEOTIDE SEQUENCE [LARGE SCALE GENOMIC DNA]</scope>
    <source>
        <strain evidence="2 3">Heshi-B3</strain>
    </source>
</reference>
<comment type="caution">
    <text evidence="2">The sequence shown here is derived from an EMBL/GenBank/DDBJ whole genome shotgun (WGS) entry which is preliminary data.</text>
</comment>
<protein>
    <submittedName>
        <fullName evidence="2">DNA binding protein</fullName>
    </submittedName>
</protein>
<dbReference type="Pfam" id="PF12728">
    <property type="entry name" value="HTH_17"/>
    <property type="match status" value="1"/>
</dbReference>
<evidence type="ECO:0000313" key="2">
    <source>
        <dbReference type="EMBL" id="GAQ17868.1"/>
    </source>
</evidence>
<reference evidence="3" key="1">
    <citation type="submission" date="2015-07" db="EMBL/GenBank/DDBJ databases">
        <title>Draft Genome Sequence of Oceanobacillus picturae Heshi-B3 that Was Isolated from Fermented Rice Bran with Aging Salted Mackerel, Which Was Named Heshiko as Traditional Fermented Seafood in Japan.</title>
        <authorList>
            <person name="Akuzawa S."/>
            <person name="Nakagawa J."/>
            <person name="Kanekatsu T."/>
            <person name="Kanesaki Y."/>
            <person name="Suzuki T."/>
        </authorList>
    </citation>
    <scope>NUCLEOTIDE SEQUENCE [LARGE SCALE GENOMIC DNA]</scope>
    <source>
        <strain evidence="3">Heshi-B3</strain>
    </source>
</reference>
<dbReference type="RefSeq" id="WP_058950088.1">
    <property type="nucleotide sequence ID" value="NZ_BBXV01000023.1"/>
</dbReference>
<dbReference type="EMBL" id="BBXV01000023">
    <property type="protein sequence ID" value="GAQ17868.1"/>
    <property type="molecule type" value="Genomic_DNA"/>
</dbReference>
<name>A0A0U9HFV3_9BACI</name>
<dbReference type="InterPro" id="IPR041657">
    <property type="entry name" value="HTH_17"/>
</dbReference>
<gene>
    <name evidence="2" type="ORF">OPHB3_1805</name>
</gene>
<evidence type="ECO:0000259" key="1">
    <source>
        <dbReference type="Pfam" id="PF12728"/>
    </source>
</evidence>